<dbReference type="Pfam" id="PF07494">
    <property type="entry name" value="Reg_prop"/>
    <property type="match status" value="5"/>
</dbReference>
<dbReference type="Pfam" id="PF00072">
    <property type="entry name" value="Response_reg"/>
    <property type="match status" value="1"/>
</dbReference>
<dbReference type="InterPro" id="IPR013783">
    <property type="entry name" value="Ig-like_fold"/>
</dbReference>
<dbReference type="PROSITE" id="PS01124">
    <property type="entry name" value="HTH_ARAC_FAMILY_2"/>
    <property type="match status" value="1"/>
</dbReference>
<name>A0A1H7RDD0_9FLAO</name>
<feature type="modified residue" description="4-aspartylphosphate" evidence="6">
    <location>
        <position position="1191"/>
    </location>
</feature>
<dbReference type="STRING" id="228957.SAMN04488008_104256"/>
<dbReference type="Gene3D" id="3.30.565.10">
    <property type="entry name" value="Histidine kinase-like ATPase, C-terminal domain"/>
    <property type="match status" value="1"/>
</dbReference>
<dbReference type="InterPro" id="IPR011123">
    <property type="entry name" value="Y_Y_Y"/>
</dbReference>
<evidence type="ECO:0000313" key="13">
    <source>
        <dbReference type="EMBL" id="SEL58320.1"/>
    </source>
</evidence>
<keyword evidence="13" id="KW-0418">Kinase</keyword>
<dbReference type="SUPFAM" id="SSF47384">
    <property type="entry name" value="Homodimeric domain of signal transducing histidine kinase"/>
    <property type="match status" value="1"/>
</dbReference>
<evidence type="ECO:0000256" key="8">
    <source>
        <dbReference type="SAM" id="Phobius"/>
    </source>
</evidence>
<dbReference type="InterPro" id="IPR011006">
    <property type="entry name" value="CheY-like_superfamily"/>
</dbReference>
<dbReference type="Gene3D" id="2.60.40.10">
    <property type="entry name" value="Immunoglobulins"/>
    <property type="match status" value="1"/>
</dbReference>
<dbReference type="InterPro" id="IPR003594">
    <property type="entry name" value="HATPase_dom"/>
</dbReference>
<evidence type="ECO:0000256" key="6">
    <source>
        <dbReference type="PROSITE-ProRule" id="PRU00169"/>
    </source>
</evidence>
<evidence type="ECO:0000259" key="10">
    <source>
        <dbReference type="PROSITE" id="PS01124"/>
    </source>
</evidence>
<dbReference type="SUPFAM" id="SSF52172">
    <property type="entry name" value="CheY-like"/>
    <property type="match status" value="1"/>
</dbReference>
<dbReference type="CDD" id="cd17574">
    <property type="entry name" value="REC_OmpR"/>
    <property type="match status" value="1"/>
</dbReference>
<dbReference type="Gene3D" id="1.10.10.60">
    <property type="entry name" value="Homeodomain-like"/>
    <property type="match status" value="1"/>
</dbReference>
<dbReference type="SMART" id="SM00388">
    <property type="entry name" value="HisKA"/>
    <property type="match status" value="1"/>
</dbReference>
<organism evidence="13 14">
    <name type="scientific">Maribacter orientalis</name>
    <dbReference type="NCBI Taxonomy" id="228957"/>
    <lineage>
        <taxon>Bacteria</taxon>
        <taxon>Pseudomonadati</taxon>
        <taxon>Bacteroidota</taxon>
        <taxon>Flavobacteriia</taxon>
        <taxon>Flavobacteriales</taxon>
        <taxon>Flavobacteriaceae</taxon>
        <taxon>Maribacter</taxon>
    </lineage>
</organism>
<dbReference type="InterPro" id="IPR036890">
    <property type="entry name" value="HATPase_C_sf"/>
</dbReference>
<dbReference type="Gene3D" id="1.10.287.130">
    <property type="match status" value="1"/>
</dbReference>
<sequence>MKLFLFIKCSNLKVKRALAGMLIFCQALLFSQETSFPKYKFETLKNSTTQRAVSSISQDEQGFIWMGTNGLGLNKYNGIDYISYQFNGSDSTSISNSLIHTTFVDSKNNLWIGTQVGLDLYNRDLDNFKHIELVPENGYKTIISVHAIMEAKDGSIIIGTHQKGLFRIDPKTFKATTIPIRGVENVGYLLINALADFDNRILIGSNKGVMELEHVSNEYAHPISFKTQSGEPEISSSIETMQVDSKGSVWIGTTQDGIIKIDGNENGRYQLETIKITEKRIMSLSETPRNTILCGTENAGMFEMNRKGIVINHYLNQNFEEGDLKSNSIWDLFLDNKNRIWVSYYNNGIGLYDAFYDKFLDIESKSNYVNSLQANSVTAISEDDQGRLWIGMDGGGVDVYDMNLKTFTHLLDSNNPIAKGLDASDVQTVYKDSKGNMWVGTWNFGIYFLQKGSRQFINYSMDNTNGALETNRILSFSEDADGILWIGTFSSGLYSFDPTSKKITSYSNTPFIVNKIAYSDVRTVYVDSEDTIWIGGNAGLFRLTKTKNDLKIESLTQRLRKGQQRDQQYTGLVLQIYEDSKKNIWIGTDGTGLFKYDMRKDSFTWVNVEGFNKVTVSSIIEDEVGNLWVAGNNGISKINQLTGTVSNFSINDGLLTNDFNNNAAYKSEKGALFFGSYEGINYFDPNELPLNSNTSDVYLSDLKLFNKSVVPGQKNTPLTKVLSQTEQITLNHEQSVFTIDYAPIDFTRPEEISYAYYLDGFENDWNYVQSTRNATYTNLPAGDYTFKVKAANSDGVWNTNFAALDITILRPWWGTNWAILLYILITLTLAYVIFQFLDARLKSKRLILQEREKYLQEEVLNTKKIQFFTNISHEFRTPLTLILSPLEDILNEHSLPENIKKKHGIIHKNANRLKRLIDELMDFRKLQFNEIPLVVTFFDVVVLVDDIMGHYYEEAQQRNIALSLEKEFDCIHVSADRNKLEKIIFNILSNAFKSTPTNGIITITLSVKEAYHFKLIQNGRPIDALELTIEDTGKGIDPGELTKIFDRFYQIKELDQQYFGGTGIGLEVVRSFVDLHQGEIEVESEIGVGTKFKVLIPMINTQQGIMDKSTLEIAEAELIQPSEKVAQINVDKILNEAQELKKTVLIVEDNIELSIYIKEELKKDFKIVLAENGQMGLEAAFKSIPDVIITDILMPVMNGIEFCQKIKKDLRTSHIPVLMLTAKATADDWVDGLESGADVYMNKPFDMKVIKSHINQLISNRTLLFSKYLGEEYNELLESDVSSLDQQFILNIIGHINKNISEPNLNVEKLAIDFYLSRSQLYRKIKALTGISANELIRKIRLEKAKELIENTDHSIGVICDFVGFSSPSYFSKCFKERFGVLPTDLKSE</sequence>
<keyword evidence="13" id="KW-0808">Transferase</keyword>
<feature type="coiled-coil region" evidence="7">
    <location>
        <begin position="1123"/>
        <end position="1150"/>
    </location>
</feature>
<keyword evidence="8" id="KW-0812">Transmembrane</keyword>
<feature type="domain" description="Response regulatory" evidence="12">
    <location>
        <begin position="1143"/>
        <end position="1258"/>
    </location>
</feature>
<reference evidence="14" key="1">
    <citation type="submission" date="2016-10" db="EMBL/GenBank/DDBJ databases">
        <authorList>
            <person name="Varghese N."/>
            <person name="Submissions S."/>
        </authorList>
    </citation>
    <scope>NUCLEOTIDE SEQUENCE [LARGE SCALE GENOMIC DNA]</scope>
    <source>
        <strain evidence="14">DSM 16471</strain>
    </source>
</reference>
<dbReference type="CDD" id="cd00146">
    <property type="entry name" value="PKD"/>
    <property type="match status" value="1"/>
</dbReference>
<dbReference type="Pfam" id="PF02518">
    <property type="entry name" value="HATPase_c"/>
    <property type="match status" value="1"/>
</dbReference>
<comment type="catalytic activity">
    <reaction evidence="1">
        <text>ATP + protein L-histidine = ADP + protein N-phospho-L-histidine.</text>
        <dbReference type="EC" id="2.7.13.3"/>
    </reaction>
</comment>
<dbReference type="FunFam" id="1.10.287.130:FF:000045">
    <property type="entry name" value="Two-component system sensor histidine kinase/response regulator"/>
    <property type="match status" value="1"/>
</dbReference>
<evidence type="ECO:0000256" key="5">
    <source>
        <dbReference type="ARBA" id="ARBA00023163"/>
    </source>
</evidence>
<dbReference type="InterPro" id="IPR011110">
    <property type="entry name" value="Reg_prop"/>
</dbReference>
<dbReference type="SMART" id="SM00342">
    <property type="entry name" value="HTH_ARAC"/>
    <property type="match status" value="1"/>
</dbReference>
<keyword evidence="14" id="KW-1185">Reference proteome</keyword>
<feature type="chain" id="PRO_5011639857" description="histidine kinase" evidence="9">
    <location>
        <begin position="20"/>
        <end position="1389"/>
    </location>
</feature>
<dbReference type="PRINTS" id="PR00344">
    <property type="entry name" value="BCTRLSENSOR"/>
</dbReference>
<dbReference type="FunFam" id="2.60.40.10:FF:000791">
    <property type="entry name" value="Two-component system sensor histidine kinase/response regulator"/>
    <property type="match status" value="1"/>
</dbReference>
<evidence type="ECO:0000256" key="3">
    <source>
        <dbReference type="ARBA" id="ARBA00022553"/>
    </source>
</evidence>
<dbReference type="InterPro" id="IPR009057">
    <property type="entry name" value="Homeodomain-like_sf"/>
</dbReference>
<dbReference type="GO" id="GO:0003700">
    <property type="term" value="F:DNA-binding transcription factor activity"/>
    <property type="evidence" value="ECO:0007669"/>
    <property type="project" value="InterPro"/>
</dbReference>
<keyword evidence="3 6" id="KW-0597">Phosphoprotein</keyword>
<dbReference type="PROSITE" id="PS50110">
    <property type="entry name" value="RESPONSE_REGULATORY"/>
    <property type="match status" value="1"/>
</dbReference>
<evidence type="ECO:0000256" key="2">
    <source>
        <dbReference type="ARBA" id="ARBA00012438"/>
    </source>
</evidence>
<proteinExistence type="predicted"/>
<evidence type="ECO:0000313" key="14">
    <source>
        <dbReference type="Proteomes" id="UP000198990"/>
    </source>
</evidence>
<feature type="signal peptide" evidence="9">
    <location>
        <begin position="1"/>
        <end position="19"/>
    </location>
</feature>
<dbReference type="EC" id="2.7.13.3" evidence="2"/>
<dbReference type="InterPro" id="IPR003661">
    <property type="entry name" value="HisK_dim/P_dom"/>
</dbReference>
<dbReference type="Pfam" id="PF07495">
    <property type="entry name" value="Y_Y_Y"/>
    <property type="match status" value="1"/>
</dbReference>
<keyword evidence="7" id="KW-0175">Coiled coil</keyword>
<dbReference type="GO" id="GO:0043565">
    <property type="term" value="F:sequence-specific DNA binding"/>
    <property type="evidence" value="ECO:0007669"/>
    <property type="project" value="InterPro"/>
</dbReference>
<dbReference type="EMBL" id="FNZN01000004">
    <property type="protein sequence ID" value="SEL58320.1"/>
    <property type="molecule type" value="Genomic_DNA"/>
</dbReference>
<dbReference type="InterPro" id="IPR005467">
    <property type="entry name" value="His_kinase_dom"/>
</dbReference>
<dbReference type="SUPFAM" id="SSF63829">
    <property type="entry name" value="Calcium-dependent phosphotriesterase"/>
    <property type="match status" value="3"/>
</dbReference>
<dbReference type="PROSITE" id="PS50109">
    <property type="entry name" value="HIS_KIN"/>
    <property type="match status" value="1"/>
</dbReference>
<dbReference type="InterPro" id="IPR015943">
    <property type="entry name" value="WD40/YVTN_repeat-like_dom_sf"/>
</dbReference>
<evidence type="ECO:0000256" key="4">
    <source>
        <dbReference type="ARBA" id="ARBA00023015"/>
    </source>
</evidence>
<dbReference type="InterPro" id="IPR004358">
    <property type="entry name" value="Sig_transdc_His_kin-like_C"/>
</dbReference>
<evidence type="ECO:0000259" key="12">
    <source>
        <dbReference type="PROSITE" id="PS50110"/>
    </source>
</evidence>
<dbReference type="InterPro" id="IPR018060">
    <property type="entry name" value="HTH_AraC"/>
</dbReference>
<keyword evidence="4" id="KW-0805">Transcription regulation</keyword>
<keyword evidence="8" id="KW-0472">Membrane</keyword>
<dbReference type="PANTHER" id="PTHR43547:SF2">
    <property type="entry name" value="HYBRID SIGNAL TRANSDUCTION HISTIDINE KINASE C"/>
    <property type="match status" value="1"/>
</dbReference>
<dbReference type="Gene3D" id="3.40.50.2300">
    <property type="match status" value="1"/>
</dbReference>
<dbReference type="Pfam" id="PF00512">
    <property type="entry name" value="HisKA"/>
    <property type="match status" value="1"/>
</dbReference>
<dbReference type="Proteomes" id="UP000198990">
    <property type="component" value="Unassembled WGS sequence"/>
</dbReference>
<feature type="domain" description="HTH araC/xylS-type" evidence="10">
    <location>
        <begin position="1290"/>
        <end position="1389"/>
    </location>
</feature>
<dbReference type="Gene3D" id="2.130.10.10">
    <property type="entry name" value="YVTN repeat-like/Quinoprotein amine dehydrogenase"/>
    <property type="match status" value="2"/>
</dbReference>
<dbReference type="SMART" id="SM00448">
    <property type="entry name" value="REC"/>
    <property type="match status" value="1"/>
</dbReference>
<dbReference type="SUPFAM" id="SSF55874">
    <property type="entry name" value="ATPase domain of HSP90 chaperone/DNA topoisomerase II/histidine kinase"/>
    <property type="match status" value="1"/>
</dbReference>
<dbReference type="SMART" id="SM00387">
    <property type="entry name" value="HATPase_c"/>
    <property type="match status" value="1"/>
</dbReference>
<dbReference type="Pfam" id="PF12833">
    <property type="entry name" value="HTH_18"/>
    <property type="match status" value="1"/>
</dbReference>
<dbReference type="GO" id="GO:0000155">
    <property type="term" value="F:phosphorelay sensor kinase activity"/>
    <property type="evidence" value="ECO:0007669"/>
    <property type="project" value="InterPro"/>
</dbReference>
<evidence type="ECO:0000256" key="7">
    <source>
        <dbReference type="SAM" id="Coils"/>
    </source>
</evidence>
<keyword evidence="5" id="KW-0804">Transcription</keyword>
<feature type="transmembrane region" description="Helical" evidence="8">
    <location>
        <begin position="817"/>
        <end position="837"/>
    </location>
</feature>
<feature type="domain" description="Histidine kinase" evidence="11">
    <location>
        <begin position="870"/>
        <end position="1100"/>
    </location>
</feature>
<evidence type="ECO:0000259" key="11">
    <source>
        <dbReference type="PROSITE" id="PS50109"/>
    </source>
</evidence>
<dbReference type="InterPro" id="IPR036097">
    <property type="entry name" value="HisK_dim/P_sf"/>
</dbReference>
<keyword evidence="9" id="KW-0732">Signal</keyword>
<dbReference type="SUPFAM" id="SSF46689">
    <property type="entry name" value="Homeodomain-like"/>
    <property type="match status" value="1"/>
</dbReference>
<dbReference type="InterPro" id="IPR001789">
    <property type="entry name" value="Sig_transdc_resp-reg_receiver"/>
</dbReference>
<accession>A0A1H7RDD0</accession>
<keyword evidence="8" id="KW-1133">Transmembrane helix</keyword>
<evidence type="ECO:0000256" key="9">
    <source>
        <dbReference type="SAM" id="SignalP"/>
    </source>
</evidence>
<dbReference type="CDD" id="cd00082">
    <property type="entry name" value="HisKA"/>
    <property type="match status" value="1"/>
</dbReference>
<dbReference type="PANTHER" id="PTHR43547">
    <property type="entry name" value="TWO-COMPONENT HISTIDINE KINASE"/>
    <property type="match status" value="1"/>
</dbReference>
<gene>
    <name evidence="13" type="ORF">SAMN04488008_104256</name>
</gene>
<evidence type="ECO:0000256" key="1">
    <source>
        <dbReference type="ARBA" id="ARBA00000085"/>
    </source>
</evidence>
<dbReference type="OrthoDB" id="358279at2"/>
<protein>
    <recommendedName>
        <fullName evidence="2">histidine kinase</fullName>
        <ecNumber evidence="2">2.7.13.3</ecNumber>
    </recommendedName>
</protein>